<dbReference type="InterPro" id="IPR000719">
    <property type="entry name" value="Prot_kinase_dom"/>
</dbReference>
<reference evidence="2 3" key="1">
    <citation type="journal article" date="2017" name="Genome Announc.">
        <title>Genome sequence of the saprophytic ascomycete Epicoccum nigrum ICMP 19927 strain isolated from New Zealand.</title>
        <authorList>
            <person name="Fokin M."/>
            <person name="Fleetwood D."/>
            <person name="Weir B.S."/>
            <person name="Villas-Boas S.G."/>
        </authorList>
    </citation>
    <scope>NUCLEOTIDE SEQUENCE [LARGE SCALE GENOMIC DNA]</scope>
    <source>
        <strain evidence="2 3">ICMP 19927</strain>
    </source>
</reference>
<accession>A0A1Y2LNF9</accession>
<dbReference type="InterPro" id="IPR011009">
    <property type="entry name" value="Kinase-like_dom_sf"/>
</dbReference>
<dbReference type="EMBL" id="KZ107854">
    <property type="protein sequence ID" value="OSS45504.1"/>
    <property type="molecule type" value="Genomic_DNA"/>
</dbReference>
<dbReference type="Pfam" id="PF00069">
    <property type="entry name" value="Pkinase"/>
    <property type="match status" value="1"/>
</dbReference>
<evidence type="ECO:0000313" key="3">
    <source>
        <dbReference type="Proteomes" id="UP000193240"/>
    </source>
</evidence>
<sequence length="92" mass="10752">MFAYNYVRDHLLWFFQNHRPRSTTKRILRDALRGLATLQDKGIVHIDIKPNNILVEWKENGDGIIIEQVQIADIKDTAYVPDGYIIEGTQRD</sequence>
<dbReference type="SUPFAM" id="SSF56112">
    <property type="entry name" value="Protein kinase-like (PK-like)"/>
    <property type="match status" value="1"/>
</dbReference>
<dbReference type="AlphaFoldDB" id="A0A1Y2LNF9"/>
<evidence type="ECO:0000259" key="1">
    <source>
        <dbReference type="PROSITE" id="PS50011"/>
    </source>
</evidence>
<dbReference type="PROSITE" id="PS00108">
    <property type="entry name" value="PROTEIN_KINASE_ST"/>
    <property type="match status" value="1"/>
</dbReference>
<evidence type="ECO:0000313" key="2">
    <source>
        <dbReference type="EMBL" id="OSS45504.1"/>
    </source>
</evidence>
<dbReference type="GO" id="GO:0005524">
    <property type="term" value="F:ATP binding"/>
    <property type="evidence" value="ECO:0007669"/>
    <property type="project" value="InterPro"/>
</dbReference>
<dbReference type="Proteomes" id="UP000193240">
    <property type="component" value="Unassembled WGS sequence"/>
</dbReference>
<keyword evidence="3" id="KW-1185">Reference proteome</keyword>
<dbReference type="InterPro" id="IPR008271">
    <property type="entry name" value="Ser/Thr_kinase_AS"/>
</dbReference>
<organism evidence="2 3">
    <name type="scientific">Epicoccum nigrum</name>
    <name type="common">Soil fungus</name>
    <name type="synonym">Epicoccum purpurascens</name>
    <dbReference type="NCBI Taxonomy" id="105696"/>
    <lineage>
        <taxon>Eukaryota</taxon>
        <taxon>Fungi</taxon>
        <taxon>Dikarya</taxon>
        <taxon>Ascomycota</taxon>
        <taxon>Pezizomycotina</taxon>
        <taxon>Dothideomycetes</taxon>
        <taxon>Pleosporomycetidae</taxon>
        <taxon>Pleosporales</taxon>
        <taxon>Pleosporineae</taxon>
        <taxon>Didymellaceae</taxon>
        <taxon>Epicoccum</taxon>
    </lineage>
</organism>
<feature type="domain" description="Protein kinase" evidence="1">
    <location>
        <begin position="1"/>
        <end position="92"/>
    </location>
</feature>
<dbReference type="InParanoid" id="A0A1Y2LNF9"/>
<name>A0A1Y2LNF9_EPING</name>
<proteinExistence type="predicted"/>
<dbReference type="STRING" id="105696.A0A1Y2LNF9"/>
<gene>
    <name evidence="2" type="ORF">B5807_10276</name>
</gene>
<dbReference type="GO" id="GO:0004672">
    <property type="term" value="F:protein kinase activity"/>
    <property type="evidence" value="ECO:0007669"/>
    <property type="project" value="InterPro"/>
</dbReference>
<dbReference type="PROSITE" id="PS50011">
    <property type="entry name" value="PROTEIN_KINASE_DOM"/>
    <property type="match status" value="1"/>
</dbReference>
<protein>
    <recommendedName>
        <fullName evidence="1">Protein kinase domain-containing protein</fullName>
    </recommendedName>
</protein>
<dbReference type="Gene3D" id="1.10.510.10">
    <property type="entry name" value="Transferase(Phosphotransferase) domain 1"/>
    <property type="match status" value="1"/>
</dbReference>